<dbReference type="Gene3D" id="3.10.560.10">
    <property type="entry name" value="Outer membrane lipoprotein wza domain like"/>
    <property type="match status" value="1"/>
</dbReference>
<dbReference type="InterPro" id="IPR019554">
    <property type="entry name" value="Soluble_ligand-bd"/>
</dbReference>
<name>A0A7X9DJW8_UNCKA</name>
<evidence type="ECO:0000313" key="4">
    <source>
        <dbReference type="Proteomes" id="UP000526033"/>
    </source>
</evidence>
<feature type="transmembrane region" description="Helical" evidence="1">
    <location>
        <begin position="33"/>
        <end position="53"/>
    </location>
</feature>
<keyword evidence="1" id="KW-0472">Membrane</keyword>
<dbReference type="SUPFAM" id="SSF81585">
    <property type="entry name" value="PsbU/PolX domain-like"/>
    <property type="match status" value="1"/>
</dbReference>
<sequence length="235" mass="25647">MRVTALLASSFMCLYSVMFGLDSAINILKSRVVILLVGFMGLCISSYGFYLSYKTNSYPVSPVVGDTAPTHIEISPLNDAEDILVYVSGAVNKPGVYTLPNNSRVVDALKLAGGISKGADDSYIRSTLNLASKLADAQNLHIPWRNEITFEVLNQSLAETDQNSERLVIPSDTQSNVTLNINSCSKNDLLAIKGIGESYATKIIQNRPYTSFDQLISKVKLPKSVVDQLKSKFTI</sequence>
<feature type="domain" description="Soluble ligand binding" evidence="2">
    <location>
        <begin position="85"/>
        <end position="121"/>
    </location>
</feature>
<gene>
    <name evidence="3" type="ORF">GYA27_01160</name>
</gene>
<keyword evidence="1" id="KW-1133">Transmembrane helix</keyword>
<evidence type="ECO:0000313" key="3">
    <source>
        <dbReference type="EMBL" id="NMB69797.1"/>
    </source>
</evidence>
<dbReference type="EMBL" id="JAAZNL010000012">
    <property type="protein sequence ID" value="NMB69797.1"/>
    <property type="molecule type" value="Genomic_DNA"/>
</dbReference>
<proteinExistence type="predicted"/>
<protein>
    <recommendedName>
        <fullName evidence="2">Soluble ligand binding domain-containing protein</fullName>
    </recommendedName>
</protein>
<accession>A0A7X9DJW8</accession>
<dbReference type="Pfam" id="PF12836">
    <property type="entry name" value="HHH_3"/>
    <property type="match status" value="1"/>
</dbReference>
<dbReference type="AlphaFoldDB" id="A0A7X9DJW8"/>
<dbReference type="Pfam" id="PF10531">
    <property type="entry name" value="SLBB"/>
    <property type="match status" value="1"/>
</dbReference>
<dbReference type="Proteomes" id="UP000526033">
    <property type="component" value="Unassembled WGS sequence"/>
</dbReference>
<dbReference type="Gene3D" id="1.10.150.320">
    <property type="entry name" value="Photosystem II 12 kDa extrinsic protein"/>
    <property type="match status" value="1"/>
</dbReference>
<organism evidence="3 4">
    <name type="scientific">candidate division WWE3 bacterium</name>
    <dbReference type="NCBI Taxonomy" id="2053526"/>
    <lineage>
        <taxon>Bacteria</taxon>
        <taxon>Katanobacteria</taxon>
    </lineage>
</organism>
<evidence type="ECO:0000256" key="1">
    <source>
        <dbReference type="SAM" id="Phobius"/>
    </source>
</evidence>
<keyword evidence="1" id="KW-0812">Transmembrane</keyword>
<reference evidence="3 4" key="1">
    <citation type="journal article" date="2020" name="Biotechnol. Biofuels">
        <title>New insights from the biogas microbiome by comprehensive genome-resolved metagenomics of nearly 1600 species originating from multiple anaerobic digesters.</title>
        <authorList>
            <person name="Campanaro S."/>
            <person name="Treu L."/>
            <person name="Rodriguez-R L.M."/>
            <person name="Kovalovszki A."/>
            <person name="Ziels R.M."/>
            <person name="Maus I."/>
            <person name="Zhu X."/>
            <person name="Kougias P.G."/>
            <person name="Basile A."/>
            <person name="Luo G."/>
            <person name="Schluter A."/>
            <person name="Konstantinidis K.T."/>
            <person name="Angelidaki I."/>
        </authorList>
    </citation>
    <scope>NUCLEOTIDE SEQUENCE [LARGE SCALE GENOMIC DNA]</scope>
    <source>
        <strain evidence="3">AS27yjCOA_165</strain>
    </source>
</reference>
<evidence type="ECO:0000259" key="2">
    <source>
        <dbReference type="Pfam" id="PF10531"/>
    </source>
</evidence>
<comment type="caution">
    <text evidence="3">The sequence shown here is derived from an EMBL/GenBank/DDBJ whole genome shotgun (WGS) entry which is preliminary data.</text>
</comment>